<organism evidence="1 2">
    <name type="scientific">Catenulispora yoronensis</name>
    <dbReference type="NCBI Taxonomy" id="450799"/>
    <lineage>
        <taxon>Bacteria</taxon>
        <taxon>Bacillati</taxon>
        <taxon>Actinomycetota</taxon>
        <taxon>Actinomycetes</taxon>
        <taxon>Catenulisporales</taxon>
        <taxon>Catenulisporaceae</taxon>
        <taxon>Catenulispora</taxon>
    </lineage>
</organism>
<protein>
    <submittedName>
        <fullName evidence="1">YfbM family protein</fullName>
    </submittedName>
</protein>
<name>A0ABN2TTP0_9ACTN</name>
<evidence type="ECO:0000313" key="1">
    <source>
        <dbReference type="EMBL" id="GAA2020317.1"/>
    </source>
</evidence>
<dbReference type="Proteomes" id="UP001500751">
    <property type="component" value="Unassembled WGS sequence"/>
</dbReference>
<proteinExistence type="predicted"/>
<dbReference type="EMBL" id="BAAAQN010000007">
    <property type="protein sequence ID" value="GAA2020317.1"/>
    <property type="molecule type" value="Genomic_DNA"/>
</dbReference>
<keyword evidence="2" id="KW-1185">Reference proteome</keyword>
<dbReference type="Gene3D" id="3.40.1760.10">
    <property type="entry name" value="YfbM-like super family"/>
    <property type="match status" value="1"/>
</dbReference>
<sequence>MVGAVSMIGEYLRVTPSELDRAVRDPEWALELAELVMDAQEDDAPTAADARHFSTYKTWNLLGFLLRRFGFPVDVVHGEEQFAEDEDWGYGPPRFLSVERVRAAALELERVSYDDLLRGVEVGELAEAKVYPMGWEQRGELEWARDYYGRLAVFFRAAAAGGDAVIVWLD</sequence>
<gene>
    <name evidence="1" type="ORF">GCM10009839_16240</name>
</gene>
<dbReference type="InterPro" id="IPR015068">
    <property type="entry name" value="DUF1877"/>
</dbReference>
<reference evidence="1 2" key="1">
    <citation type="journal article" date="2019" name="Int. J. Syst. Evol. Microbiol.">
        <title>The Global Catalogue of Microorganisms (GCM) 10K type strain sequencing project: providing services to taxonomists for standard genome sequencing and annotation.</title>
        <authorList>
            <consortium name="The Broad Institute Genomics Platform"/>
            <consortium name="The Broad Institute Genome Sequencing Center for Infectious Disease"/>
            <person name="Wu L."/>
            <person name="Ma J."/>
        </authorList>
    </citation>
    <scope>NUCLEOTIDE SEQUENCE [LARGE SCALE GENOMIC DNA]</scope>
    <source>
        <strain evidence="1 2">JCM 16014</strain>
    </source>
</reference>
<accession>A0ABN2TTP0</accession>
<dbReference type="SUPFAM" id="SSF111069">
    <property type="entry name" value="Hypothetical protein yfbM"/>
    <property type="match status" value="1"/>
</dbReference>
<evidence type="ECO:0000313" key="2">
    <source>
        <dbReference type="Proteomes" id="UP001500751"/>
    </source>
</evidence>
<dbReference type="Pfam" id="PF08974">
    <property type="entry name" value="DUF1877"/>
    <property type="match status" value="1"/>
</dbReference>
<dbReference type="InterPro" id="IPR035944">
    <property type="entry name" value="YfbM-like_sf"/>
</dbReference>
<comment type="caution">
    <text evidence="1">The sequence shown here is derived from an EMBL/GenBank/DDBJ whole genome shotgun (WGS) entry which is preliminary data.</text>
</comment>